<reference evidence="2" key="2">
    <citation type="submission" date="2020-03" db="EMBL/GenBank/DDBJ databases">
        <title>Flavobacteriaceae bacterium strain TP-CH-4, a member of the family Flavobacteriaceae isolated from a deep-sea seamount.</title>
        <authorList>
            <person name="Zhang D.-C."/>
        </authorList>
    </citation>
    <scope>NUCLEOTIDE SEQUENCE</scope>
    <source>
        <strain evidence="2">TP-CH-4</strain>
    </source>
</reference>
<dbReference type="InterPro" id="IPR011519">
    <property type="entry name" value="UnbV_ASPIC"/>
</dbReference>
<feature type="domain" description="ASPIC/UnbV" evidence="1">
    <location>
        <begin position="11"/>
        <end position="63"/>
    </location>
</feature>
<evidence type="ECO:0000313" key="2">
    <source>
        <dbReference type="EMBL" id="NHF58489.1"/>
    </source>
</evidence>
<proteinExistence type="predicted"/>
<accession>A0A967E5U7</accession>
<comment type="caution">
    <text evidence="2">The sequence shown here is derived from an EMBL/GenBank/DDBJ whole genome shotgun (WGS) entry which is preliminary data.</text>
</comment>
<organism evidence="2 3">
    <name type="scientific">Pelagihabitans pacificus</name>
    <dbReference type="NCBI Taxonomy" id="2696054"/>
    <lineage>
        <taxon>Bacteria</taxon>
        <taxon>Pseudomonadati</taxon>
        <taxon>Bacteroidota</taxon>
        <taxon>Flavobacteriia</taxon>
        <taxon>Flavobacteriales</taxon>
        <taxon>Flavobacteriaceae</taxon>
        <taxon>Pelagihabitans</taxon>
    </lineage>
</organism>
<dbReference type="RefSeq" id="WP_152572981.1">
    <property type="nucleotide sequence ID" value="NZ_VIKU02000001.1"/>
</dbReference>
<sequence length="65" mass="7213">MNGTKKNPHSVGAKITLWNQGKVQHHFQSIIRGYLSSMEPLIHFGVPDSLVDSLSVTWPNGKKLS</sequence>
<dbReference type="Pfam" id="PF07593">
    <property type="entry name" value="UnbV_ASPIC"/>
    <property type="match status" value="1"/>
</dbReference>
<evidence type="ECO:0000259" key="1">
    <source>
        <dbReference type="Pfam" id="PF07593"/>
    </source>
</evidence>
<dbReference type="EMBL" id="VIKU02000001">
    <property type="protein sequence ID" value="NHF58489.1"/>
    <property type="molecule type" value="Genomic_DNA"/>
</dbReference>
<dbReference type="AlphaFoldDB" id="A0A967E5U7"/>
<dbReference type="Proteomes" id="UP000707206">
    <property type="component" value="Unassembled WGS sequence"/>
</dbReference>
<keyword evidence="3" id="KW-1185">Reference proteome</keyword>
<name>A0A967E5U7_9FLAO</name>
<reference evidence="2" key="1">
    <citation type="submission" date="2019-07" db="EMBL/GenBank/DDBJ databases">
        <authorList>
            <person name="De-Chao Zhang Q."/>
        </authorList>
    </citation>
    <scope>NUCLEOTIDE SEQUENCE</scope>
    <source>
        <strain evidence="2">TP-CH-4</strain>
    </source>
</reference>
<evidence type="ECO:0000313" key="3">
    <source>
        <dbReference type="Proteomes" id="UP000707206"/>
    </source>
</evidence>
<gene>
    <name evidence="2" type="ORF">FK220_004015</name>
</gene>
<protein>
    <recommendedName>
        <fullName evidence="1">ASPIC/UnbV domain-containing protein</fullName>
    </recommendedName>
</protein>